<sequence length="179" mass="20663">MTTPHFYNGPIINGYESSMWELLELLLQPLNPHYRCCPQIALELMCARDRNHYLQDSDLWKFWVSAKVDFAILDRSPGSDSKAHLAIECQSHYHDDPDRQSNDRKKAQLLAWAGIPLLYIRPLDQDYRYYRFYTPTLSHDLCYNLITQSPQADLQTLLQDLLTSPISANTLSSTTVQAA</sequence>
<dbReference type="RefSeq" id="WP_016923105.1">
    <property type="nucleotide sequence ID" value="NZ_KB235942.1"/>
</dbReference>
<evidence type="ECO:0000259" key="1">
    <source>
        <dbReference type="Pfam" id="PF10881"/>
    </source>
</evidence>
<proteinExistence type="predicted"/>
<feature type="domain" description="DUF2726" evidence="1">
    <location>
        <begin position="11"/>
        <end position="124"/>
    </location>
</feature>
<comment type="caution">
    <text evidence="2">The sequence shown here is derived from an EMBL/GenBank/DDBJ whole genome shotgun (WGS) entry which is preliminary data.</text>
</comment>
<evidence type="ECO:0000313" key="2">
    <source>
        <dbReference type="EMBL" id="KKI99494.1"/>
    </source>
</evidence>
<dbReference type="Pfam" id="PF10881">
    <property type="entry name" value="DUF2726"/>
    <property type="match status" value="1"/>
</dbReference>
<reference evidence="2" key="1">
    <citation type="submission" date="2012-04" db="EMBL/GenBank/DDBJ databases">
        <authorList>
            <person name="Borisov I.G."/>
            <person name="Ivanikova N.V."/>
            <person name="Pinevich A.V."/>
        </authorList>
    </citation>
    <scope>NUCLEOTIDE SEQUENCE</scope>
    <source>
        <strain evidence="2">CALU 1027</strain>
    </source>
</reference>
<organism evidence="2 3">
    <name type="scientific">Prochlorothrix hollandica PCC 9006 = CALU 1027</name>
    <dbReference type="NCBI Taxonomy" id="317619"/>
    <lineage>
        <taxon>Bacteria</taxon>
        <taxon>Bacillati</taxon>
        <taxon>Cyanobacteriota</taxon>
        <taxon>Cyanophyceae</taxon>
        <taxon>Prochlorotrichales</taxon>
        <taxon>Prochlorotrichaceae</taxon>
        <taxon>Prochlorothrix</taxon>
    </lineage>
</organism>
<dbReference type="EMBL" id="AJTX02000005">
    <property type="protein sequence ID" value="KKI99494.1"/>
    <property type="molecule type" value="Genomic_DNA"/>
</dbReference>
<dbReference type="Proteomes" id="UP000034681">
    <property type="component" value="Unassembled WGS sequence"/>
</dbReference>
<gene>
    <name evidence="2" type="ORF">PROH_12935</name>
</gene>
<name>A0A0M2PTP6_PROHO</name>
<keyword evidence="3" id="KW-1185">Reference proteome</keyword>
<accession>A0A0M2PTP6</accession>
<dbReference type="OrthoDB" id="571496at2"/>
<dbReference type="STRING" id="317619.GCA_000332315_04310"/>
<dbReference type="eggNOG" id="ENOG5032NR5">
    <property type="taxonomic scope" value="Bacteria"/>
</dbReference>
<protein>
    <recommendedName>
        <fullName evidence="1">DUF2726 domain-containing protein</fullName>
    </recommendedName>
</protein>
<evidence type="ECO:0000313" key="3">
    <source>
        <dbReference type="Proteomes" id="UP000034681"/>
    </source>
</evidence>
<dbReference type="AlphaFoldDB" id="A0A0M2PTP6"/>
<dbReference type="InterPro" id="IPR024402">
    <property type="entry name" value="DUF2726"/>
</dbReference>